<reference evidence="2" key="2">
    <citation type="submission" date="2020-09" db="EMBL/GenBank/DDBJ databases">
        <authorList>
            <person name="Sun Q."/>
            <person name="Zhou Y."/>
        </authorList>
    </citation>
    <scope>NUCLEOTIDE SEQUENCE</scope>
    <source>
        <strain evidence="2">CGMCC 1.15371</strain>
    </source>
</reference>
<keyword evidence="3" id="KW-1185">Reference proteome</keyword>
<name>A0A8J3DY72_9BACL</name>
<dbReference type="AlphaFoldDB" id="A0A8J3DY72"/>
<sequence length="252" mass="27398">MLSIDLNCDLGESFGAYTIGNDEAILDVITSANIACGYHAGDPHVMHETVKLAIEKGIGIGAHPSFPDLNGFGRRMMDLKPSEIYEITLYQIGALQAFVHAEGGTLQHVKPHGALYNIAEKDAERADAIAKAIHDFDSKLILFAPYQSALLKAGKKYTLRVAAEVFADRTYQPDGTLTPRKQKNAVITDITASIQQVKMMMTDQQVRSADGHYIPIEADTVCVHGDNAHALALAKQLRTELTSAGIRIRNLG</sequence>
<dbReference type="Proteomes" id="UP000628775">
    <property type="component" value="Unassembled WGS sequence"/>
</dbReference>
<dbReference type="HAMAP" id="MF_00691">
    <property type="entry name" value="PxpA"/>
    <property type="match status" value="1"/>
</dbReference>
<comment type="catalytic activity">
    <reaction evidence="1">
        <text>5-oxo-L-proline + ATP + 2 H2O = L-glutamate + ADP + phosphate + H(+)</text>
        <dbReference type="Rhea" id="RHEA:10348"/>
        <dbReference type="ChEBI" id="CHEBI:15377"/>
        <dbReference type="ChEBI" id="CHEBI:15378"/>
        <dbReference type="ChEBI" id="CHEBI:29985"/>
        <dbReference type="ChEBI" id="CHEBI:30616"/>
        <dbReference type="ChEBI" id="CHEBI:43474"/>
        <dbReference type="ChEBI" id="CHEBI:58402"/>
        <dbReference type="ChEBI" id="CHEBI:456216"/>
        <dbReference type="EC" id="3.5.2.9"/>
    </reaction>
</comment>
<organism evidence="2 3">
    <name type="scientific">Pullulanibacillus camelliae</name>
    <dbReference type="NCBI Taxonomy" id="1707096"/>
    <lineage>
        <taxon>Bacteria</taxon>
        <taxon>Bacillati</taxon>
        <taxon>Bacillota</taxon>
        <taxon>Bacilli</taxon>
        <taxon>Bacillales</taxon>
        <taxon>Sporolactobacillaceae</taxon>
        <taxon>Pullulanibacillus</taxon>
    </lineage>
</organism>
<reference evidence="2" key="1">
    <citation type="journal article" date="2014" name="Int. J. Syst. Evol. Microbiol.">
        <title>Complete genome sequence of Corynebacterium casei LMG S-19264T (=DSM 44701T), isolated from a smear-ripened cheese.</title>
        <authorList>
            <consortium name="US DOE Joint Genome Institute (JGI-PGF)"/>
            <person name="Walter F."/>
            <person name="Albersmeier A."/>
            <person name="Kalinowski J."/>
            <person name="Ruckert C."/>
        </authorList>
    </citation>
    <scope>NUCLEOTIDE SEQUENCE</scope>
    <source>
        <strain evidence="2">CGMCC 1.15371</strain>
    </source>
</reference>
<dbReference type="GO" id="GO:0005524">
    <property type="term" value="F:ATP binding"/>
    <property type="evidence" value="ECO:0007669"/>
    <property type="project" value="UniProtKB-UniRule"/>
</dbReference>
<dbReference type="InterPro" id="IPR011330">
    <property type="entry name" value="Glyco_hydro/deAcase_b/a-brl"/>
</dbReference>
<comment type="caution">
    <text evidence="2">The sequence shown here is derived from an EMBL/GenBank/DDBJ whole genome shotgun (WGS) entry which is preliminary data.</text>
</comment>
<comment type="subunit">
    <text evidence="1">Forms a complex composed of PxpA, PxpB and PxpC.</text>
</comment>
<proteinExistence type="inferred from homology"/>
<dbReference type="PANTHER" id="PTHR30292:SF0">
    <property type="entry name" value="5-OXOPROLINASE SUBUNIT A"/>
    <property type="match status" value="1"/>
</dbReference>
<dbReference type="Gene3D" id="3.20.20.370">
    <property type="entry name" value="Glycoside hydrolase/deacetylase"/>
    <property type="match status" value="1"/>
</dbReference>
<evidence type="ECO:0000256" key="1">
    <source>
        <dbReference type="HAMAP-Rule" id="MF_00691"/>
    </source>
</evidence>
<comment type="similarity">
    <text evidence="1">Belongs to the LamB/PxpA family.</text>
</comment>
<protein>
    <recommendedName>
        <fullName evidence="1">5-oxoprolinase subunit A</fullName>
        <shortName evidence="1">5-OPase subunit A</shortName>
        <ecNumber evidence="1">3.5.2.9</ecNumber>
    </recommendedName>
    <alternativeName>
        <fullName evidence="1">5-oxoprolinase (ATP-hydrolyzing) subunit A</fullName>
    </alternativeName>
</protein>
<dbReference type="SUPFAM" id="SSF88713">
    <property type="entry name" value="Glycoside hydrolase/deacetylase"/>
    <property type="match status" value="1"/>
</dbReference>
<dbReference type="GO" id="GO:0017168">
    <property type="term" value="F:5-oxoprolinase (ATP-hydrolyzing) activity"/>
    <property type="evidence" value="ECO:0007669"/>
    <property type="project" value="UniProtKB-UniRule"/>
</dbReference>
<dbReference type="EC" id="3.5.2.9" evidence="1"/>
<dbReference type="NCBIfam" id="NF003816">
    <property type="entry name" value="PRK05406.1-5"/>
    <property type="match status" value="1"/>
</dbReference>
<dbReference type="EMBL" id="BMIR01000016">
    <property type="protein sequence ID" value="GGE49602.1"/>
    <property type="molecule type" value="Genomic_DNA"/>
</dbReference>
<accession>A0A8J3DY72</accession>
<evidence type="ECO:0000313" key="2">
    <source>
        <dbReference type="EMBL" id="GGE49602.1"/>
    </source>
</evidence>
<keyword evidence="1" id="KW-0378">Hydrolase</keyword>
<dbReference type="NCBIfam" id="NF003814">
    <property type="entry name" value="PRK05406.1-3"/>
    <property type="match status" value="1"/>
</dbReference>
<dbReference type="GO" id="GO:0005975">
    <property type="term" value="P:carbohydrate metabolic process"/>
    <property type="evidence" value="ECO:0007669"/>
    <property type="project" value="InterPro"/>
</dbReference>
<dbReference type="CDD" id="cd10787">
    <property type="entry name" value="LamB_YcsF_like"/>
    <property type="match status" value="1"/>
</dbReference>
<evidence type="ECO:0000313" key="3">
    <source>
        <dbReference type="Proteomes" id="UP000628775"/>
    </source>
</evidence>
<dbReference type="PANTHER" id="PTHR30292">
    <property type="entry name" value="UNCHARACTERIZED PROTEIN YBGL-RELATED"/>
    <property type="match status" value="1"/>
</dbReference>
<keyword evidence="1" id="KW-0547">Nucleotide-binding</keyword>
<keyword evidence="1" id="KW-0067">ATP-binding</keyword>
<gene>
    <name evidence="2" type="primary">ycsF</name>
    <name evidence="1" type="synonym">pxpA</name>
    <name evidence="2" type="ORF">GCM10011391_30480</name>
</gene>
<dbReference type="RefSeq" id="WP_188696076.1">
    <property type="nucleotide sequence ID" value="NZ_BMIR01000016.1"/>
</dbReference>
<dbReference type="Pfam" id="PF03746">
    <property type="entry name" value="LamB_YcsF"/>
    <property type="match status" value="1"/>
</dbReference>
<dbReference type="InterPro" id="IPR005501">
    <property type="entry name" value="LamB/YcsF/PxpA-like"/>
</dbReference>
<comment type="function">
    <text evidence="1">Catalyzes the cleavage of 5-oxoproline to form L-glutamate coupled to the hydrolysis of ATP to ADP and inorganic phosphate.</text>
</comment>